<evidence type="ECO:0000256" key="2">
    <source>
        <dbReference type="ARBA" id="ARBA00022722"/>
    </source>
</evidence>
<dbReference type="Pfam" id="PF00867">
    <property type="entry name" value="XPG_I"/>
    <property type="match status" value="1"/>
</dbReference>
<dbReference type="SMART" id="SM00485">
    <property type="entry name" value="XPGN"/>
    <property type="match status" value="1"/>
</dbReference>
<dbReference type="GO" id="GO:0004527">
    <property type="term" value="F:exonuclease activity"/>
    <property type="evidence" value="ECO:0007669"/>
    <property type="project" value="UniProtKB-KW"/>
</dbReference>
<dbReference type="Pfam" id="PF00752">
    <property type="entry name" value="XPG_N"/>
    <property type="match status" value="1"/>
</dbReference>
<evidence type="ECO:0000256" key="3">
    <source>
        <dbReference type="ARBA" id="ARBA00022763"/>
    </source>
</evidence>
<dbReference type="SUPFAM" id="SSF47807">
    <property type="entry name" value="5' to 3' exonuclease, C-terminal subdomain"/>
    <property type="match status" value="1"/>
</dbReference>
<dbReference type="SUPFAM" id="SSF88723">
    <property type="entry name" value="PIN domain-like"/>
    <property type="match status" value="1"/>
</dbReference>
<dbReference type="GO" id="GO:0017108">
    <property type="term" value="F:5'-flap endonuclease activity"/>
    <property type="evidence" value="ECO:0007669"/>
    <property type="project" value="TreeGrafter"/>
</dbReference>
<feature type="compositionally biased region" description="Polar residues" evidence="7">
    <location>
        <begin position="469"/>
        <end position="486"/>
    </location>
</feature>
<dbReference type="PRINTS" id="PR00853">
    <property type="entry name" value="XPGRADSUPER"/>
</dbReference>
<organism evidence="10">
    <name type="scientific">Trypanosoma congolense (strain IL3000)</name>
    <dbReference type="NCBI Taxonomy" id="1068625"/>
    <lineage>
        <taxon>Eukaryota</taxon>
        <taxon>Discoba</taxon>
        <taxon>Euglenozoa</taxon>
        <taxon>Kinetoplastea</taxon>
        <taxon>Metakinetoplastina</taxon>
        <taxon>Trypanosomatida</taxon>
        <taxon>Trypanosomatidae</taxon>
        <taxon>Trypanosoma</taxon>
        <taxon>Nannomonas</taxon>
    </lineage>
</organism>
<evidence type="ECO:0000256" key="6">
    <source>
        <dbReference type="ARBA" id="ARBA00023242"/>
    </source>
</evidence>
<dbReference type="InterPro" id="IPR044752">
    <property type="entry name" value="PIN-like_EXO1"/>
</dbReference>
<keyword evidence="6" id="KW-0539">Nucleus</keyword>
<dbReference type="AlphaFoldDB" id="G0URU4"/>
<keyword evidence="5" id="KW-0234">DNA repair</keyword>
<evidence type="ECO:0000256" key="1">
    <source>
        <dbReference type="ARBA" id="ARBA00004123"/>
    </source>
</evidence>
<evidence type="ECO:0000259" key="8">
    <source>
        <dbReference type="SMART" id="SM00484"/>
    </source>
</evidence>
<dbReference type="EMBL" id="HE575321">
    <property type="protein sequence ID" value="CCC92106.1"/>
    <property type="molecule type" value="Genomic_DNA"/>
</dbReference>
<evidence type="ECO:0000256" key="4">
    <source>
        <dbReference type="ARBA" id="ARBA00022801"/>
    </source>
</evidence>
<dbReference type="InterPro" id="IPR036279">
    <property type="entry name" value="5-3_exonuclease_C_sf"/>
</dbReference>
<dbReference type="SMART" id="SM00484">
    <property type="entry name" value="XPGI"/>
    <property type="match status" value="1"/>
</dbReference>
<feature type="region of interest" description="Disordered" evidence="7">
    <location>
        <begin position="560"/>
        <end position="583"/>
    </location>
</feature>
<feature type="domain" description="XPG-I" evidence="8">
    <location>
        <begin position="169"/>
        <end position="251"/>
    </location>
</feature>
<dbReference type="GO" id="GO:0006281">
    <property type="term" value="P:DNA repair"/>
    <property type="evidence" value="ECO:0007669"/>
    <property type="project" value="UniProtKB-KW"/>
</dbReference>
<dbReference type="GO" id="GO:0046872">
    <property type="term" value="F:metal ion binding"/>
    <property type="evidence" value="ECO:0007669"/>
    <property type="project" value="InterPro"/>
</dbReference>
<keyword evidence="2" id="KW-0540">Nuclease</keyword>
<dbReference type="InterPro" id="IPR006084">
    <property type="entry name" value="XPG/Rad2"/>
</dbReference>
<keyword evidence="3" id="KW-0227">DNA damage</keyword>
<protein>
    <submittedName>
        <fullName evidence="10">Putative exonuclease</fullName>
    </submittedName>
</protein>
<comment type="subcellular location">
    <subcellularLocation>
        <location evidence="1">Nucleus</location>
    </subcellularLocation>
</comment>
<dbReference type="PANTHER" id="PTHR11081:SF65">
    <property type="entry name" value="DNA DAMAGE-INDUCIBLE PROTEIN DIN7-RELATED"/>
    <property type="match status" value="1"/>
</dbReference>
<sequence>MGIKGLWSEVKPVCQRSHLSKFRGQRVAVDMYVWLHRGIIGSVELGTEADIEEFRSYAKSLLDSSAAAVEYTVPVNTRMLQCVMSRVDLLLKCGIHPVLVFDGAEIPMKRGKEEERKGNRDKHLIEALALLGNGNAPCTKSVQQEITALLEKGMDITTELAHAVILVLQERRLECIVAPYEADAQLAYLCKQGYVQAVISEDSDLIAYQCPYLIAKLDHQGNCQVISAQDIPRCPKFQRLSYESFLVGCIMSGCDYLPSLRLIGIKKAFALVRQADSVRGLMQILETKFGFAREELREYEPGLQRAFYCFVHHIVYDPRKRKLVTLTPLPAGVPLKENILGDSLHDELAQKICSECLYDPSTRALYKGSYRYCVERYQQQQRGDQALLTSFNGFKNVQSPRVTLRLDMCKTSETPFSGSASGSSLSTTTTLFSKPLQKICEATGFRGEMAVRSKYFTNGRWRVDDWDTDNTQGSSTSSKNENSGPNDTADDGTTDRHEGSFKSSLAESTPFSSVDQLANDVRLCGTSIDHYAQNSGPLDGQMCATTGDPAEALTDDALKDTTRSNTGTPEVLGMSDSAPGRDTPALDGVFSTATEKDIMNSESVTRGAVQTEEKPLCPFGYVQCGRRHSIFEQCYLGKGWSKGRAQFASESSSTSNGEADVGGTCKEPVSLVPRRTGVGLKRWRGTVEDCAQLPLHRPAFKPPASTAKTSGSIFSAQDINTASTQGSLTSCTEADPSPPTVTSVGHVAEGGEEKQSSRDVANGRLSGDMKTTIMFEKLAFSPR</sequence>
<keyword evidence="10" id="KW-0269">Exonuclease</keyword>
<dbReference type="GO" id="GO:0005634">
    <property type="term" value="C:nucleus"/>
    <property type="evidence" value="ECO:0007669"/>
    <property type="project" value="UniProtKB-SubCell"/>
</dbReference>
<evidence type="ECO:0000256" key="5">
    <source>
        <dbReference type="ARBA" id="ARBA00023204"/>
    </source>
</evidence>
<dbReference type="Gene3D" id="1.10.150.20">
    <property type="entry name" value="5' to 3' exonuclease, C-terminal subdomain"/>
    <property type="match status" value="1"/>
</dbReference>
<name>G0URU4_TRYCI</name>
<dbReference type="CDD" id="cd09857">
    <property type="entry name" value="PIN_EXO1"/>
    <property type="match status" value="1"/>
</dbReference>
<feature type="region of interest" description="Disordered" evidence="7">
    <location>
        <begin position="466"/>
        <end position="512"/>
    </location>
</feature>
<dbReference type="Gene3D" id="3.40.50.1010">
    <property type="entry name" value="5'-nuclease"/>
    <property type="match status" value="1"/>
</dbReference>
<dbReference type="InterPro" id="IPR029060">
    <property type="entry name" value="PIN-like_dom_sf"/>
</dbReference>
<evidence type="ECO:0000259" key="9">
    <source>
        <dbReference type="SMART" id="SM00485"/>
    </source>
</evidence>
<feature type="domain" description="XPG N-terminal" evidence="9">
    <location>
        <begin position="1"/>
        <end position="123"/>
    </location>
</feature>
<dbReference type="PANTHER" id="PTHR11081">
    <property type="entry name" value="FLAP ENDONUCLEASE FAMILY MEMBER"/>
    <property type="match status" value="1"/>
</dbReference>
<proteinExistence type="predicted"/>
<reference evidence="10" key="1">
    <citation type="journal article" date="2012" name="Proc. Natl. Acad. Sci. U.S.A.">
        <title>Antigenic diversity is generated by distinct evolutionary mechanisms in African trypanosome species.</title>
        <authorList>
            <person name="Jackson A.P."/>
            <person name="Berry A."/>
            <person name="Aslett M."/>
            <person name="Allison H.C."/>
            <person name="Burton P."/>
            <person name="Vavrova-Anderson J."/>
            <person name="Brown R."/>
            <person name="Browne H."/>
            <person name="Corton N."/>
            <person name="Hauser H."/>
            <person name="Gamble J."/>
            <person name="Gilderthorp R."/>
            <person name="Marcello L."/>
            <person name="McQuillan J."/>
            <person name="Otto T.D."/>
            <person name="Quail M.A."/>
            <person name="Sanders M.J."/>
            <person name="van Tonder A."/>
            <person name="Ginger M.L."/>
            <person name="Field M.C."/>
            <person name="Barry J.D."/>
            <person name="Hertz-Fowler C."/>
            <person name="Berriman M."/>
        </authorList>
    </citation>
    <scope>NUCLEOTIDE SEQUENCE</scope>
    <source>
        <strain evidence="10">IL3000</strain>
    </source>
</reference>
<dbReference type="InterPro" id="IPR006085">
    <property type="entry name" value="XPG_DNA_repair_N"/>
</dbReference>
<feature type="region of interest" description="Disordered" evidence="7">
    <location>
        <begin position="724"/>
        <end position="766"/>
    </location>
</feature>
<evidence type="ECO:0000256" key="7">
    <source>
        <dbReference type="SAM" id="MobiDB-lite"/>
    </source>
</evidence>
<accession>G0URU4</accession>
<gene>
    <name evidence="10" type="ORF">TCIL3000_8_3250</name>
</gene>
<feature type="compositionally biased region" description="Polar residues" evidence="7">
    <location>
        <begin position="501"/>
        <end position="512"/>
    </location>
</feature>
<keyword evidence="4" id="KW-0378">Hydrolase</keyword>
<dbReference type="VEuPathDB" id="TriTrypDB:TcIL3000_8_3250"/>
<dbReference type="InterPro" id="IPR006086">
    <property type="entry name" value="XPG-I_dom"/>
</dbReference>
<evidence type="ECO:0000313" key="10">
    <source>
        <dbReference type="EMBL" id="CCC92106.1"/>
    </source>
</evidence>